<accession>A0ABV0YBQ2</accession>
<organism evidence="2 3">
    <name type="scientific">Ameca splendens</name>
    <dbReference type="NCBI Taxonomy" id="208324"/>
    <lineage>
        <taxon>Eukaryota</taxon>
        <taxon>Metazoa</taxon>
        <taxon>Chordata</taxon>
        <taxon>Craniata</taxon>
        <taxon>Vertebrata</taxon>
        <taxon>Euteleostomi</taxon>
        <taxon>Actinopterygii</taxon>
        <taxon>Neopterygii</taxon>
        <taxon>Teleostei</taxon>
        <taxon>Neoteleostei</taxon>
        <taxon>Acanthomorphata</taxon>
        <taxon>Ovalentaria</taxon>
        <taxon>Atherinomorphae</taxon>
        <taxon>Cyprinodontiformes</taxon>
        <taxon>Goodeidae</taxon>
        <taxon>Ameca</taxon>
    </lineage>
</organism>
<evidence type="ECO:0000313" key="2">
    <source>
        <dbReference type="EMBL" id="MEQ2290926.1"/>
    </source>
</evidence>
<feature type="region of interest" description="Disordered" evidence="1">
    <location>
        <begin position="1"/>
        <end position="35"/>
    </location>
</feature>
<proteinExistence type="predicted"/>
<evidence type="ECO:0000313" key="3">
    <source>
        <dbReference type="Proteomes" id="UP001469553"/>
    </source>
</evidence>
<keyword evidence="3" id="KW-1185">Reference proteome</keyword>
<feature type="compositionally biased region" description="Basic and acidic residues" evidence="1">
    <location>
        <begin position="9"/>
        <end position="33"/>
    </location>
</feature>
<reference evidence="2 3" key="1">
    <citation type="submission" date="2021-06" db="EMBL/GenBank/DDBJ databases">
        <authorList>
            <person name="Palmer J.M."/>
        </authorList>
    </citation>
    <scope>NUCLEOTIDE SEQUENCE [LARGE SCALE GENOMIC DNA]</scope>
    <source>
        <strain evidence="2 3">AS_MEX2019</strain>
        <tissue evidence="2">Muscle</tissue>
    </source>
</reference>
<comment type="caution">
    <text evidence="2">The sequence shown here is derived from an EMBL/GenBank/DDBJ whole genome shotgun (WGS) entry which is preliminary data.</text>
</comment>
<protein>
    <submittedName>
        <fullName evidence="2">Uncharacterized protein</fullName>
    </submittedName>
</protein>
<sequence>MQNPTTGKTDMRTWRAVEETKEESNTGKDKQEDEQYLEQRAGRLKSKERGMGTCLSRNATWSLESKQGTLFCFIVKILVLKTDIKSFS</sequence>
<dbReference type="EMBL" id="JAHRIP010028638">
    <property type="protein sequence ID" value="MEQ2290926.1"/>
    <property type="molecule type" value="Genomic_DNA"/>
</dbReference>
<name>A0ABV0YBQ2_9TELE</name>
<evidence type="ECO:0000256" key="1">
    <source>
        <dbReference type="SAM" id="MobiDB-lite"/>
    </source>
</evidence>
<gene>
    <name evidence="2" type="ORF">AMECASPLE_008102</name>
</gene>
<dbReference type="Proteomes" id="UP001469553">
    <property type="component" value="Unassembled WGS sequence"/>
</dbReference>